<dbReference type="Proteomes" id="UP000181897">
    <property type="component" value="Chromosome"/>
</dbReference>
<organism evidence="5 6">
    <name type="scientific">Sulfitobacter alexandrii</name>
    <dbReference type="NCBI Taxonomy" id="1917485"/>
    <lineage>
        <taxon>Bacteria</taxon>
        <taxon>Pseudomonadati</taxon>
        <taxon>Pseudomonadota</taxon>
        <taxon>Alphaproteobacteria</taxon>
        <taxon>Rhodobacterales</taxon>
        <taxon>Roseobacteraceae</taxon>
        <taxon>Sulfitobacter</taxon>
    </lineage>
</organism>
<dbReference type="PANTHER" id="PTHR12151:SF25">
    <property type="entry name" value="LINALOOL DEHYDRATASE_ISOMERASE DOMAIN-CONTAINING PROTEIN"/>
    <property type="match status" value="1"/>
</dbReference>
<dbReference type="RefSeq" id="WP_071970614.1">
    <property type="nucleotide sequence ID" value="NZ_CP018076.1"/>
</dbReference>
<proteinExistence type="inferred from homology"/>
<dbReference type="InterPro" id="IPR036249">
    <property type="entry name" value="Thioredoxin-like_sf"/>
</dbReference>
<feature type="binding site" evidence="2">
    <location>
        <position position="61"/>
    </location>
    <ligand>
        <name>Cu cation</name>
        <dbReference type="ChEBI" id="CHEBI:23378"/>
    </ligand>
</feature>
<accession>A0A1J0WEH6</accession>
<evidence type="ECO:0000256" key="2">
    <source>
        <dbReference type="PIRSR" id="PIRSR603782-1"/>
    </source>
</evidence>
<name>A0A1J0WEH6_9RHOB</name>
<reference evidence="5 6" key="1">
    <citation type="submission" date="2016-11" db="EMBL/GenBank/DDBJ databases">
        <title>Complete genome sequence of Sulfitobacter sp. AM1-D1, a toxic bacteria associated with marine dinoflagellate Alexandrium minutum in East China Sea.</title>
        <authorList>
            <person name="Yang Q."/>
            <person name="Zhang X."/>
            <person name="Tian X."/>
        </authorList>
    </citation>
    <scope>NUCLEOTIDE SEQUENCE [LARGE SCALE GENOMIC DNA]</scope>
    <source>
        <strain evidence="5 6">AM1-D1</strain>
    </source>
</reference>
<feature type="binding site" evidence="2">
    <location>
        <position position="65"/>
    </location>
    <ligand>
        <name>Cu cation</name>
        <dbReference type="ChEBI" id="CHEBI:23378"/>
    </ligand>
</feature>
<dbReference type="SUPFAM" id="SSF52833">
    <property type="entry name" value="Thioredoxin-like"/>
    <property type="match status" value="1"/>
</dbReference>
<sequence>MIWRAIAVACATVAAGGAVAETPLPFDVGGPYALVDHFGRPHTQADPAGNAQLLFFGYANCPGICSAALPMMGEVTDILGARGITVQPVMITVDPARDTVDTMAAPLSEIHPALLGLTGTPEALAAAYEAFSVDHALAYEDPEYGPVYSHGSLIYLMDAEGDVLTLLPPVLEGRQAADIALKYLSAQD</sequence>
<keyword evidence="3" id="KW-1015">Disulfide bond</keyword>
<gene>
    <name evidence="5" type="ORF">BOO69_04210</name>
</gene>
<keyword evidence="4" id="KW-0732">Signal</keyword>
<dbReference type="OrthoDB" id="9790194at2"/>
<evidence type="ECO:0000256" key="4">
    <source>
        <dbReference type="SAM" id="SignalP"/>
    </source>
</evidence>
<dbReference type="Gene3D" id="3.40.30.10">
    <property type="entry name" value="Glutaredoxin"/>
    <property type="match status" value="1"/>
</dbReference>
<comment type="similarity">
    <text evidence="1">Belongs to the SCO1/2 family.</text>
</comment>
<dbReference type="GO" id="GO:0046872">
    <property type="term" value="F:metal ion binding"/>
    <property type="evidence" value="ECO:0007669"/>
    <property type="project" value="UniProtKB-KW"/>
</dbReference>
<evidence type="ECO:0000256" key="3">
    <source>
        <dbReference type="PIRSR" id="PIRSR603782-2"/>
    </source>
</evidence>
<dbReference type="AlphaFoldDB" id="A0A1J0WEH6"/>
<dbReference type="STRING" id="1917485.BOO69_04210"/>
<protein>
    <submittedName>
        <fullName evidence="5">Photosynthetic protein synthase I</fullName>
    </submittedName>
</protein>
<feature type="signal peptide" evidence="4">
    <location>
        <begin position="1"/>
        <end position="20"/>
    </location>
</feature>
<dbReference type="CDD" id="cd02968">
    <property type="entry name" value="SCO"/>
    <property type="match status" value="1"/>
</dbReference>
<evidence type="ECO:0000256" key="1">
    <source>
        <dbReference type="ARBA" id="ARBA00010996"/>
    </source>
</evidence>
<dbReference type="PANTHER" id="PTHR12151">
    <property type="entry name" value="ELECTRON TRANSPORT PROTIN SCO1/SENC FAMILY MEMBER"/>
    <property type="match status" value="1"/>
</dbReference>
<keyword evidence="2" id="KW-0186">Copper</keyword>
<keyword evidence="2" id="KW-0479">Metal-binding</keyword>
<evidence type="ECO:0000313" key="5">
    <source>
        <dbReference type="EMBL" id="APE42716.1"/>
    </source>
</evidence>
<dbReference type="KEGG" id="suam:BOO69_04210"/>
<feature type="binding site" evidence="2">
    <location>
        <position position="150"/>
    </location>
    <ligand>
        <name>Cu cation</name>
        <dbReference type="ChEBI" id="CHEBI:23378"/>
    </ligand>
</feature>
<feature type="chain" id="PRO_5013153629" evidence="4">
    <location>
        <begin position="21"/>
        <end position="188"/>
    </location>
</feature>
<dbReference type="EMBL" id="CP018076">
    <property type="protein sequence ID" value="APE42716.1"/>
    <property type="molecule type" value="Genomic_DNA"/>
</dbReference>
<evidence type="ECO:0000313" key="6">
    <source>
        <dbReference type="Proteomes" id="UP000181897"/>
    </source>
</evidence>
<dbReference type="InterPro" id="IPR003782">
    <property type="entry name" value="SCO1/SenC"/>
</dbReference>
<feature type="disulfide bond" description="Redox-active" evidence="3">
    <location>
        <begin position="61"/>
        <end position="65"/>
    </location>
</feature>
<keyword evidence="6" id="KW-1185">Reference proteome</keyword>
<dbReference type="Pfam" id="PF02630">
    <property type="entry name" value="SCO1-SenC"/>
    <property type="match status" value="1"/>
</dbReference>